<feature type="transmembrane region" description="Helical" evidence="6">
    <location>
        <begin position="420"/>
        <end position="444"/>
    </location>
</feature>
<feature type="domain" description="ABC3 transporter permease C-terminal" evidence="7">
    <location>
        <begin position="288"/>
        <end position="404"/>
    </location>
</feature>
<feature type="transmembrane region" description="Helical" evidence="6">
    <location>
        <begin position="21"/>
        <end position="41"/>
    </location>
</feature>
<evidence type="ECO:0000256" key="5">
    <source>
        <dbReference type="ARBA" id="ARBA00023136"/>
    </source>
</evidence>
<organism evidence="9 10">
    <name type="scientific">Spirosoma endbachense</name>
    <dbReference type="NCBI Taxonomy" id="2666025"/>
    <lineage>
        <taxon>Bacteria</taxon>
        <taxon>Pseudomonadati</taxon>
        <taxon>Bacteroidota</taxon>
        <taxon>Cytophagia</taxon>
        <taxon>Cytophagales</taxon>
        <taxon>Cytophagaceae</taxon>
        <taxon>Spirosoma</taxon>
    </lineage>
</organism>
<keyword evidence="5 6" id="KW-0472">Membrane</keyword>
<feature type="transmembrane region" description="Helical" evidence="6">
    <location>
        <begin position="328"/>
        <end position="356"/>
    </location>
</feature>
<keyword evidence="10" id="KW-1185">Reference proteome</keyword>
<dbReference type="EMBL" id="CP045997">
    <property type="protein sequence ID" value="QHV94492.1"/>
    <property type="molecule type" value="Genomic_DNA"/>
</dbReference>
<keyword evidence="3 6" id="KW-0812">Transmembrane</keyword>
<evidence type="ECO:0000259" key="8">
    <source>
        <dbReference type="Pfam" id="PF12704"/>
    </source>
</evidence>
<evidence type="ECO:0000259" key="7">
    <source>
        <dbReference type="Pfam" id="PF02687"/>
    </source>
</evidence>
<dbReference type="InterPro" id="IPR025857">
    <property type="entry name" value="MacB_PCD"/>
</dbReference>
<protein>
    <submittedName>
        <fullName evidence="9">FtsX-like permease family protein</fullName>
    </submittedName>
</protein>
<dbReference type="AlphaFoldDB" id="A0A6P1VQU6"/>
<evidence type="ECO:0000256" key="1">
    <source>
        <dbReference type="ARBA" id="ARBA00004651"/>
    </source>
</evidence>
<proteinExistence type="predicted"/>
<dbReference type="RefSeq" id="WP_162384912.1">
    <property type="nucleotide sequence ID" value="NZ_CP045997.1"/>
</dbReference>
<dbReference type="PANTHER" id="PTHR30572:SF18">
    <property type="entry name" value="ABC-TYPE MACROLIDE FAMILY EXPORT SYSTEM PERMEASE COMPONENT 2"/>
    <property type="match status" value="1"/>
</dbReference>
<evidence type="ECO:0000313" key="9">
    <source>
        <dbReference type="EMBL" id="QHV94492.1"/>
    </source>
</evidence>
<feature type="transmembrane region" description="Helical" evidence="6">
    <location>
        <begin position="376"/>
        <end position="399"/>
    </location>
</feature>
<dbReference type="KEGG" id="senf:GJR95_05460"/>
<keyword evidence="2" id="KW-1003">Cell membrane</keyword>
<dbReference type="PANTHER" id="PTHR30572">
    <property type="entry name" value="MEMBRANE COMPONENT OF TRANSPORTER-RELATED"/>
    <property type="match status" value="1"/>
</dbReference>
<feature type="transmembrane region" description="Helical" evidence="6">
    <location>
        <begin position="679"/>
        <end position="700"/>
    </location>
</feature>
<dbReference type="Pfam" id="PF12704">
    <property type="entry name" value="MacB_PCD"/>
    <property type="match status" value="2"/>
</dbReference>
<dbReference type="GO" id="GO:0005886">
    <property type="term" value="C:plasma membrane"/>
    <property type="evidence" value="ECO:0007669"/>
    <property type="project" value="UniProtKB-SubCell"/>
</dbReference>
<accession>A0A6P1VQU6</accession>
<dbReference type="InterPro" id="IPR003838">
    <property type="entry name" value="ABC3_permease_C"/>
</dbReference>
<sequence length="799" mass="88739">MLLNYFKIAWRNIIRNKAFSAINILGLALGMACSLLIFLWIQDELSVDNYHANGPQLYNVMQRQLYDGKIDAGRFTPGVLPDELKKQFPEIVYSAGYTGWDAQMTFAVGDKINKETGHWAGADWFNMFSIPLLAGTPATALSSPNGIAISRKVAESYFGNPVAALGKSIRIDNRDDFQVTAVFENLPENSSDNYDFLLNWQNCLARNPWMKEWGNNGPHTRIMLRPDANVANLNAKLKPFLRKYNKDIGKNFDAQLFLQAYPDGYLYSNFKNGQQDGGRIEYIRLFSIVAVFLLLIACINFMNLATARSIKRAKEVGVRKVIGAVRSLLVGQFIGEALLFTILALGFALFLVFFLLPSFNSLTGKHINLQTTQPSFWIVLISMALLTGLLAGSYPALFLSSLEPVRVLKGSLKFGSGARLFRQGLVVFQFVLSMLLIVGTIIVYRQVNYVQTTNLGYERENLIYVPVEGELSTLSTYKTFKDELMHQPGILAVSSMQEAPTNIGSSTGGVTWPGKDPNVNIEITQTAVGYDLIKTLKLKLTGRDFSPEFGTDTSNYLINEATARRIGYKNRTGGLAGSLVGQPITMWGKPGKIIGVMEDFHFQSLHIPIAPLIIRLNTDPGSQNFLIRTQPGQTRQALASVETLWKQLNPKFPFSYRFADEEYQKLYKSEAIVGMLANYFAFLAIFISCLGLFGLSAFTAEQRTKEIGVRKVLGASVGGIVGLLSKDFLKLVLIAIVIASPLAWYAMNRWLQGFAYKLAIEWWIFALAGVLAVGIALVTVSFQSIKAALMNPVKSLKTE</sequence>
<feature type="transmembrane region" description="Helical" evidence="6">
    <location>
        <begin position="762"/>
        <end position="782"/>
    </location>
</feature>
<evidence type="ECO:0000256" key="4">
    <source>
        <dbReference type="ARBA" id="ARBA00022989"/>
    </source>
</evidence>
<name>A0A6P1VQU6_9BACT</name>
<feature type="transmembrane region" description="Helical" evidence="6">
    <location>
        <begin position="728"/>
        <end position="747"/>
    </location>
</feature>
<dbReference type="PROSITE" id="PS51257">
    <property type="entry name" value="PROKAR_LIPOPROTEIN"/>
    <property type="match status" value="1"/>
</dbReference>
<dbReference type="Proteomes" id="UP000464577">
    <property type="component" value="Chromosome"/>
</dbReference>
<feature type="domain" description="MacB-like periplasmic core" evidence="8">
    <location>
        <begin position="20"/>
        <end position="238"/>
    </location>
</feature>
<dbReference type="Pfam" id="PF02687">
    <property type="entry name" value="FtsX"/>
    <property type="match status" value="2"/>
</dbReference>
<feature type="domain" description="MacB-like periplasmic core" evidence="8">
    <location>
        <begin position="455"/>
        <end position="639"/>
    </location>
</feature>
<evidence type="ECO:0000313" key="10">
    <source>
        <dbReference type="Proteomes" id="UP000464577"/>
    </source>
</evidence>
<reference evidence="9 10" key="1">
    <citation type="submission" date="2019-11" db="EMBL/GenBank/DDBJ databases">
        <title>Spirosoma endbachense sp. nov., isolated from a natural salt meadow.</title>
        <authorList>
            <person name="Rojas J."/>
            <person name="Ambika Manirajan B."/>
            <person name="Ratering S."/>
            <person name="Suarez C."/>
            <person name="Geissler-Plaum R."/>
            <person name="Schnell S."/>
        </authorList>
    </citation>
    <scope>NUCLEOTIDE SEQUENCE [LARGE SCALE GENOMIC DNA]</scope>
    <source>
        <strain evidence="9 10">I-24</strain>
    </source>
</reference>
<evidence type="ECO:0000256" key="2">
    <source>
        <dbReference type="ARBA" id="ARBA00022475"/>
    </source>
</evidence>
<feature type="transmembrane region" description="Helical" evidence="6">
    <location>
        <begin position="285"/>
        <end position="307"/>
    </location>
</feature>
<evidence type="ECO:0000256" key="6">
    <source>
        <dbReference type="SAM" id="Phobius"/>
    </source>
</evidence>
<feature type="domain" description="ABC3 transporter permease C-terminal" evidence="7">
    <location>
        <begin position="680"/>
        <end position="792"/>
    </location>
</feature>
<dbReference type="InterPro" id="IPR050250">
    <property type="entry name" value="Macrolide_Exporter_MacB"/>
</dbReference>
<dbReference type="GO" id="GO:0022857">
    <property type="term" value="F:transmembrane transporter activity"/>
    <property type="evidence" value="ECO:0007669"/>
    <property type="project" value="TreeGrafter"/>
</dbReference>
<gene>
    <name evidence="9" type="ORF">GJR95_05460</name>
</gene>
<keyword evidence="4 6" id="KW-1133">Transmembrane helix</keyword>
<comment type="subcellular location">
    <subcellularLocation>
        <location evidence="1">Cell membrane</location>
        <topology evidence="1">Multi-pass membrane protein</topology>
    </subcellularLocation>
</comment>
<evidence type="ECO:0000256" key="3">
    <source>
        <dbReference type="ARBA" id="ARBA00022692"/>
    </source>
</evidence>